<reference evidence="9 10" key="1">
    <citation type="submission" date="2019-12" db="EMBL/GenBank/DDBJ databases">
        <title>The draft genomic sequence of strain Chitinophaga oryziterrae JCM 16595.</title>
        <authorList>
            <person name="Zhang X."/>
        </authorList>
    </citation>
    <scope>NUCLEOTIDE SEQUENCE [LARGE SCALE GENOMIC DNA]</scope>
    <source>
        <strain evidence="9 10">JCM 16595</strain>
    </source>
</reference>
<dbReference type="InterPro" id="IPR012341">
    <property type="entry name" value="6hp_glycosidase-like_sf"/>
</dbReference>
<dbReference type="InterPro" id="IPR016007">
    <property type="entry name" value="Alpha_rhamnosid"/>
</dbReference>
<evidence type="ECO:0000259" key="6">
    <source>
        <dbReference type="Pfam" id="PF13088"/>
    </source>
</evidence>
<evidence type="ECO:0000256" key="3">
    <source>
        <dbReference type="ARBA" id="ARBA00022801"/>
    </source>
</evidence>
<dbReference type="EC" id="3.2.1.40" evidence="2"/>
<feature type="domain" description="Alpha-L-rhamnosidase C-terminal" evidence="8">
    <location>
        <begin position="797"/>
        <end position="865"/>
    </location>
</feature>
<dbReference type="InterPro" id="IPR035398">
    <property type="entry name" value="Bac_rhamnosid_C"/>
</dbReference>
<comment type="caution">
    <text evidence="9">The sequence shown here is derived from an EMBL/GenBank/DDBJ whole genome shotgun (WGS) entry which is preliminary data.</text>
</comment>
<dbReference type="InterPro" id="IPR035396">
    <property type="entry name" value="Bac_rhamnosid6H"/>
</dbReference>
<evidence type="ECO:0000313" key="9">
    <source>
        <dbReference type="EMBL" id="MVT40836.1"/>
    </source>
</evidence>
<evidence type="ECO:0000256" key="1">
    <source>
        <dbReference type="ARBA" id="ARBA00001445"/>
    </source>
</evidence>
<gene>
    <name evidence="9" type="ORF">GO495_09625</name>
</gene>
<feature type="domain" description="Alpha-L-rhamnosidase concanavalin-like" evidence="4">
    <location>
        <begin position="343"/>
        <end position="439"/>
    </location>
</feature>
<dbReference type="InterPro" id="IPR013737">
    <property type="entry name" value="Bac_rhamnosid_N"/>
</dbReference>
<dbReference type="InterPro" id="IPR036278">
    <property type="entry name" value="Sialidase_sf"/>
</dbReference>
<evidence type="ECO:0000259" key="7">
    <source>
        <dbReference type="Pfam" id="PF17389"/>
    </source>
</evidence>
<dbReference type="OrthoDB" id="9766741at2"/>
<name>A0A6N8J965_9BACT</name>
<keyword evidence="10" id="KW-1185">Reference proteome</keyword>
<dbReference type="InterPro" id="IPR008902">
    <property type="entry name" value="Rhamnosid_concanavalin"/>
</dbReference>
<feature type="domain" description="Bacterial alpha-L-rhamnosidase N-terminal" evidence="5">
    <location>
        <begin position="163"/>
        <end position="333"/>
    </location>
</feature>
<dbReference type="SUPFAM" id="SSF48208">
    <property type="entry name" value="Six-hairpin glycosidases"/>
    <property type="match status" value="1"/>
</dbReference>
<dbReference type="EMBL" id="WRXO01000002">
    <property type="protein sequence ID" value="MVT40836.1"/>
    <property type="molecule type" value="Genomic_DNA"/>
</dbReference>
<dbReference type="RefSeq" id="WP_157299470.1">
    <property type="nucleotide sequence ID" value="NZ_BAAAZB010000010.1"/>
</dbReference>
<evidence type="ECO:0000259" key="5">
    <source>
        <dbReference type="Pfam" id="PF08531"/>
    </source>
</evidence>
<dbReference type="Gene3D" id="2.60.40.10">
    <property type="entry name" value="Immunoglobulins"/>
    <property type="match status" value="1"/>
</dbReference>
<dbReference type="Proteomes" id="UP000468388">
    <property type="component" value="Unassembled WGS sequence"/>
</dbReference>
<dbReference type="Gene3D" id="2.120.10.10">
    <property type="match status" value="1"/>
</dbReference>
<keyword evidence="3 9" id="KW-0378">Hydrolase</keyword>
<comment type="catalytic activity">
    <reaction evidence="1">
        <text>Hydrolysis of terminal non-reducing alpha-L-rhamnose residues in alpha-L-rhamnosides.</text>
        <dbReference type="EC" id="3.2.1.40"/>
    </reaction>
</comment>
<dbReference type="Gene3D" id="2.60.420.10">
    <property type="entry name" value="Maltose phosphorylase, domain 3"/>
    <property type="match status" value="1"/>
</dbReference>
<dbReference type="Pfam" id="PF13088">
    <property type="entry name" value="BNR_2"/>
    <property type="match status" value="1"/>
</dbReference>
<dbReference type="Pfam" id="PF17389">
    <property type="entry name" value="Bac_rhamnosid6H"/>
    <property type="match status" value="1"/>
</dbReference>
<dbReference type="Pfam" id="PF05592">
    <property type="entry name" value="Bac_rhamnosid"/>
    <property type="match status" value="1"/>
</dbReference>
<dbReference type="CDD" id="cd15482">
    <property type="entry name" value="Sialidase_non-viral"/>
    <property type="match status" value="1"/>
</dbReference>
<dbReference type="Pfam" id="PF25788">
    <property type="entry name" value="Ig_Rha78A_N"/>
    <property type="match status" value="1"/>
</dbReference>
<evidence type="ECO:0000256" key="2">
    <source>
        <dbReference type="ARBA" id="ARBA00012652"/>
    </source>
</evidence>
<dbReference type="InterPro" id="IPR011040">
    <property type="entry name" value="Sialidase"/>
</dbReference>
<dbReference type="InterPro" id="IPR008928">
    <property type="entry name" value="6-hairpin_glycosidase_sf"/>
</dbReference>
<dbReference type="Gene3D" id="1.50.10.10">
    <property type="match status" value="1"/>
</dbReference>
<dbReference type="AlphaFoldDB" id="A0A6N8J965"/>
<feature type="domain" description="Alpha-L-rhamnosidase six-hairpin glycosidase" evidence="7">
    <location>
        <begin position="446"/>
        <end position="792"/>
    </location>
</feature>
<dbReference type="Pfam" id="PF08531">
    <property type="entry name" value="Bac_rhamnosid_N"/>
    <property type="match status" value="1"/>
</dbReference>
<organism evidence="9 10">
    <name type="scientific">Chitinophaga oryziterrae</name>
    <dbReference type="NCBI Taxonomy" id="1031224"/>
    <lineage>
        <taxon>Bacteria</taxon>
        <taxon>Pseudomonadati</taxon>
        <taxon>Bacteroidota</taxon>
        <taxon>Chitinophagia</taxon>
        <taxon>Chitinophagales</taxon>
        <taxon>Chitinophagaceae</taxon>
        <taxon>Chitinophaga</taxon>
    </lineage>
</organism>
<dbReference type="PANTHER" id="PTHR33307:SF6">
    <property type="entry name" value="ALPHA-RHAMNOSIDASE (EUROFUNG)-RELATED"/>
    <property type="match status" value="1"/>
</dbReference>
<sequence length="1253" mass="140881">MMRYLLLLLFVSSPVSVDHLRCEMLTNPEGIDVLTPRLSWEINGTGNNIKQTAYQVIVASSIEKLNEGDLWNSGKVLSDQSIHITYAGKPLKSGTDCYWKVKVWTTAGVSDWSAPAHWGMGLFNWQAHWIGLDSVFAWDSAQSKFSRLSARYCRKSFDVKSGIKKATVYMAGLGHYELYINGKQQRDVVLAQAPTDYSKNILYNTYDVTNIIKQGKNVIGTVLGNGRFFTMRQAYKPYKIKTFGYPKLLLQLDIEYTNGEKQSIITDDSWKITTDGPIRTNNEYDGEEYDATKEMPGWDNIAFNDDHWLKAALVQSPGGRLDAQMNEPVKVMEKIKPVSIRAVTPGVYIMDMGQNMVGWLRMKVTGQRGQQVTLRYAETLKPNGTLYTENLRDAKVTDRYTLKGGGKEIWAPSFVYHGFRYVEITGCVPALDDFVGEVVYDDLTTNGQFETSDPTLNQIYKNAYWGIRGNYKGMPVDCPQRNERMPWLGDRATGAYGESFLFDNAKLYAKWLDDIEYAQTAEGAIPDVAPAYWNYYSDNMTWPGTYLLIANTLYEQFGDVQSIRKHYPSMKKWMEYMRSKYLVNNIMTKDKYGDWCVPPESKELIHAKDSSRLTSGTLIATAYYYHLLTLMQHFAGLVQEDKDAKTFADLSVKIKTAFNRRFLNNKHNDSSTVKYYDNNTVTANLLPLSFNMVPVADRKEIFEQIVRKSDGHISTGMIGTQWLMRGLTDNGRADLAYQIAASRDYPGWGYMAANGATTIWELWNGNTANPSMNSHNHVMLLGDLLVWFYENLAGIKSHDAFKDIIMKPVLVNGLDEVNASFHCMYGDIRSHWKKTPGSFTWDISVPANSTATVYILAKSVKDVKGHGTFLRMEQDRAVYKVGSGDYTFIAEQTKKKAVIVDEFIFDKAPFPESHAATIAETPKGLITAWFGGTKERNPDVGIWVSRQVKDTINGQSNKGVKIKDKANSQARLIWTTPVEVANGIVSDSVRYACWNPVLYQVPGGDLLLFYKTGPNVAGWKGWMKTSADGGMTWSAAQALPQGFLGPIKNKPVLLESTLLCPSSTEEGGWKVHFEATKDNGKTWTMTGPINDGKTSNAIQPSILSYGNGKLQVLCRSKERVIEQSWSTDNGRSWSPVTATSLPNNNSGTDAVTLSDGRQLLVYNHVKTPEGASKGARTPLNVAISKDGITWYAALVLEDSPIGQYSYPSVIQSADGYVHIVYTWRRQKIKYVKIDPRQLTLKLIKNEQWTDVNL</sequence>
<evidence type="ECO:0000259" key="4">
    <source>
        <dbReference type="Pfam" id="PF05592"/>
    </source>
</evidence>
<protein>
    <recommendedName>
        <fullName evidence="2">alpha-L-rhamnosidase</fullName>
        <ecNumber evidence="2">3.2.1.40</ecNumber>
    </recommendedName>
</protein>
<dbReference type="SUPFAM" id="SSF50939">
    <property type="entry name" value="Sialidases"/>
    <property type="match status" value="1"/>
</dbReference>
<dbReference type="Gene3D" id="2.60.120.260">
    <property type="entry name" value="Galactose-binding domain-like"/>
    <property type="match status" value="2"/>
</dbReference>
<dbReference type="GO" id="GO:0030596">
    <property type="term" value="F:alpha-L-rhamnosidase activity"/>
    <property type="evidence" value="ECO:0007669"/>
    <property type="project" value="UniProtKB-EC"/>
</dbReference>
<dbReference type="GO" id="GO:0005975">
    <property type="term" value="P:carbohydrate metabolic process"/>
    <property type="evidence" value="ECO:0007669"/>
    <property type="project" value="InterPro"/>
</dbReference>
<proteinExistence type="predicted"/>
<dbReference type="InterPro" id="IPR013783">
    <property type="entry name" value="Ig-like_fold"/>
</dbReference>
<feature type="domain" description="Sialidase" evidence="6">
    <location>
        <begin position="925"/>
        <end position="1219"/>
    </location>
</feature>
<accession>A0A6N8J965</accession>
<evidence type="ECO:0000259" key="8">
    <source>
        <dbReference type="Pfam" id="PF17390"/>
    </source>
</evidence>
<dbReference type="PANTHER" id="PTHR33307">
    <property type="entry name" value="ALPHA-RHAMNOSIDASE (EUROFUNG)"/>
    <property type="match status" value="1"/>
</dbReference>
<dbReference type="Pfam" id="PF17390">
    <property type="entry name" value="Bac_rhamnosid_C"/>
    <property type="match status" value="1"/>
</dbReference>
<evidence type="ECO:0000313" key="10">
    <source>
        <dbReference type="Proteomes" id="UP000468388"/>
    </source>
</evidence>